<dbReference type="Gene3D" id="3.30.450.20">
    <property type="entry name" value="PAS domain"/>
    <property type="match status" value="1"/>
</dbReference>
<dbReference type="SUPFAM" id="SSF55785">
    <property type="entry name" value="PYP-like sensor domain (PAS domain)"/>
    <property type="match status" value="1"/>
</dbReference>
<dbReference type="Proteomes" id="UP000182517">
    <property type="component" value="Chromosome"/>
</dbReference>
<protein>
    <recommendedName>
        <fullName evidence="1">HTH LytTR-type domain-containing protein</fullName>
    </recommendedName>
</protein>
<keyword evidence="3" id="KW-1185">Reference proteome</keyword>
<dbReference type="InterPro" id="IPR035965">
    <property type="entry name" value="PAS-like_dom_sf"/>
</dbReference>
<proteinExistence type="predicted"/>
<dbReference type="AlphaFoldDB" id="A0A1L3GR27"/>
<dbReference type="InterPro" id="IPR000014">
    <property type="entry name" value="PAS"/>
</dbReference>
<gene>
    <name evidence="2" type="ORF">A7E78_09745</name>
</gene>
<reference evidence="2 3" key="1">
    <citation type="journal article" date="2017" name="Genome Announc.">
        <title>Complete Genome Sequences of Two Acetylene-Fermenting Pelobacter acetylenicus Strains.</title>
        <authorList>
            <person name="Sutton J.M."/>
            <person name="Baesman S.M."/>
            <person name="Fierst J.L."/>
            <person name="Poret-Peterson A.T."/>
            <person name="Oremland R.S."/>
            <person name="Dunlap D.S."/>
            <person name="Akob D.M."/>
        </authorList>
    </citation>
    <scope>NUCLEOTIDE SEQUENCE [LARGE SCALE GENOMIC DNA]</scope>
    <source>
        <strain evidence="2 3">SFB93</strain>
    </source>
</reference>
<evidence type="ECO:0000313" key="3">
    <source>
        <dbReference type="Proteomes" id="UP000182517"/>
    </source>
</evidence>
<dbReference type="SMART" id="SM00091">
    <property type="entry name" value="PAS"/>
    <property type="match status" value="1"/>
</dbReference>
<dbReference type="STRING" id="1842532.A7E78_09745"/>
<dbReference type="InterPro" id="IPR007492">
    <property type="entry name" value="LytTR_DNA-bd_dom"/>
</dbReference>
<dbReference type="SMART" id="SM00850">
    <property type="entry name" value="LytTR"/>
    <property type="match status" value="1"/>
</dbReference>
<accession>A0A1L3GR27</accession>
<dbReference type="EMBL" id="CP015519">
    <property type="protein sequence ID" value="APG28098.1"/>
    <property type="molecule type" value="Genomic_DNA"/>
</dbReference>
<name>A0A1L3GR27_9BACT</name>
<dbReference type="PROSITE" id="PS50930">
    <property type="entry name" value="HTH_LYTTR"/>
    <property type="match status" value="1"/>
</dbReference>
<dbReference type="Gene3D" id="2.40.50.1020">
    <property type="entry name" value="LytTr DNA-binding domain"/>
    <property type="match status" value="1"/>
</dbReference>
<sequence length="235" mass="26959">MDHHNLPNLLERMDPGIVLFDNDFRVHHVNQALMQIFTETSRKEIFDQSLLQMHQGPPAERMQELVGLMRDSSRQVSFSIKRMSGGPRDLFLLLKLMPLLDRTLDNSLHCCLVYDITTLIANPQRRFIKVPVTAGGEIQLLDPEEILFIKAENVYSQVAIEEGEFFCDLSLGVLEAGLNQERFFRIHRSYLVNLDRVEKVIREGNTVTLLMAGNACRLPVSRNRAKDFLVRVGLK</sequence>
<dbReference type="OrthoDB" id="9781059at2"/>
<dbReference type="KEGG" id="pef:A7E78_09745"/>
<evidence type="ECO:0000313" key="2">
    <source>
        <dbReference type="EMBL" id="APG28098.1"/>
    </source>
</evidence>
<dbReference type="InterPro" id="IPR013656">
    <property type="entry name" value="PAS_4"/>
</dbReference>
<evidence type="ECO:0000259" key="1">
    <source>
        <dbReference type="PROSITE" id="PS50930"/>
    </source>
</evidence>
<organism evidence="2 3">
    <name type="scientific">Syntrophotalea acetylenivorans</name>
    <dbReference type="NCBI Taxonomy" id="1842532"/>
    <lineage>
        <taxon>Bacteria</taxon>
        <taxon>Pseudomonadati</taxon>
        <taxon>Thermodesulfobacteriota</taxon>
        <taxon>Desulfuromonadia</taxon>
        <taxon>Desulfuromonadales</taxon>
        <taxon>Syntrophotaleaceae</taxon>
        <taxon>Syntrophotalea</taxon>
    </lineage>
</organism>
<dbReference type="PANTHER" id="PTHR37299">
    <property type="entry name" value="TRANSCRIPTIONAL REGULATOR-RELATED"/>
    <property type="match status" value="1"/>
</dbReference>
<dbReference type="GO" id="GO:0000156">
    <property type="term" value="F:phosphorelay response regulator activity"/>
    <property type="evidence" value="ECO:0007669"/>
    <property type="project" value="InterPro"/>
</dbReference>
<dbReference type="PANTHER" id="PTHR37299:SF1">
    <property type="entry name" value="STAGE 0 SPORULATION PROTEIN A HOMOLOG"/>
    <property type="match status" value="1"/>
</dbReference>
<dbReference type="Pfam" id="PF04397">
    <property type="entry name" value="LytTR"/>
    <property type="match status" value="1"/>
</dbReference>
<dbReference type="InterPro" id="IPR046947">
    <property type="entry name" value="LytR-like"/>
</dbReference>
<dbReference type="Pfam" id="PF08448">
    <property type="entry name" value="PAS_4"/>
    <property type="match status" value="1"/>
</dbReference>
<dbReference type="GO" id="GO:0003677">
    <property type="term" value="F:DNA binding"/>
    <property type="evidence" value="ECO:0007669"/>
    <property type="project" value="InterPro"/>
</dbReference>
<dbReference type="RefSeq" id="WP_072284058.1">
    <property type="nucleotide sequence ID" value="NZ_CP015519.1"/>
</dbReference>
<feature type="domain" description="HTH LytTR-type" evidence="1">
    <location>
        <begin position="130"/>
        <end position="234"/>
    </location>
</feature>